<feature type="compositionally biased region" description="Basic and acidic residues" evidence="1">
    <location>
        <begin position="175"/>
        <end position="186"/>
    </location>
</feature>
<feature type="region of interest" description="Disordered" evidence="1">
    <location>
        <begin position="172"/>
        <end position="196"/>
    </location>
</feature>
<dbReference type="Proteomes" id="UP000324832">
    <property type="component" value="Unassembled WGS sequence"/>
</dbReference>
<organism evidence="2 3">
    <name type="scientific">Leptidea sinapis</name>
    <dbReference type="NCBI Taxonomy" id="189913"/>
    <lineage>
        <taxon>Eukaryota</taxon>
        <taxon>Metazoa</taxon>
        <taxon>Ecdysozoa</taxon>
        <taxon>Arthropoda</taxon>
        <taxon>Hexapoda</taxon>
        <taxon>Insecta</taxon>
        <taxon>Pterygota</taxon>
        <taxon>Neoptera</taxon>
        <taxon>Endopterygota</taxon>
        <taxon>Lepidoptera</taxon>
        <taxon>Glossata</taxon>
        <taxon>Ditrysia</taxon>
        <taxon>Papilionoidea</taxon>
        <taxon>Pieridae</taxon>
        <taxon>Dismorphiinae</taxon>
        <taxon>Leptidea</taxon>
    </lineage>
</organism>
<proteinExistence type="predicted"/>
<feature type="region of interest" description="Disordered" evidence="1">
    <location>
        <begin position="1"/>
        <end position="34"/>
    </location>
</feature>
<reference evidence="2 3" key="1">
    <citation type="submission" date="2017-07" db="EMBL/GenBank/DDBJ databases">
        <authorList>
            <person name="Talla V."/>
            <person name="Backstrom N."/>
        </authorList>
    </citation>
    <scope>NUCLEOTIDE SEQUENCE [LARGE SCALE GENOMIC DNA]</scope>
</reference>
<evidence type="ECO:0000313" key="2">
    <source>
        <dbReference type="EMBL" id="VVC86722.1"/>
    </source>
</evidence>
<feature type="compositionally biased region" description="Basic and acidic residues" evidence="1">
    <location>
        <begin position="24"/>
        <end position="34"/>
    </location>
</feature>
<accession>A0A5E4PN08</accession>
<evidence type="ECO:0000256" key="1">
    <source>
        <dbReference type="SAM" id="MobiDB-lite"/>
    </source>
</evidence>
<feature type="compositionally biased region" description="Polar residues" evidence="1">
    <location>
        <begin position="187"/>
        <end position="196"/>
    </location>
</feature>
<dbReference type="EMBL" id="FZQP02000016">
    <property type="protein sequence ID" value="VVC86722.1"/>
    <property type="molecule type" value="Genomic_DNA"/>
</dbReference>
<evidence type="ECO:0000313" key="3">
    <source>
        <dbReference type="Proteomes" id="UP000324832"/>
    </source>
</evidence>
<dbReference type="AlphaFoldDB" id="A0A5E4PN08"/>
<sequence>MGCNSSGPVVADLQPNATETAESNTEKEEKKADGVTENDMMNVLPICDKLIDNSQTAGDEGMLNSRVSSESLEKENSTLFNGNMKDQESIDAAATDGEKLTTFKKVADIVIIDKILEDVRAMNENDKQDLVGTAAEEVNQEDLNQNENEQDQTTNNNENIVEIVIDNMEFNEEENSSREGSAKEHQSPTQSECSKSTRWEALADIAAELPPSLAVDPVTGHIYSLAK</sequence>
<keyword evidence="3" id="KW-1185">Reference proteome</keyword>
<protein>
    <submittedName>
        <fullName evidence="2">Uncharacterized protein</fullName>
    </submittedName>
</protein>
<gene>
    <name evidence="2" type="ORF">LSINAPIS_LOCUS494</name>
</gene>
<name>A0A5E4PN08_9NEOP</name>